<comment type="caution">
    <text evidence="1">The sequence shown here is derived from an EMBL/GenBank/DDBJ whole genome shotgun (WGS) entry which is preliminary data.</text>
</comment>
<sequence length="138" mass="15865">MLRPCILFGSGLKNGYRVLGVLWKKSFGFVVIRESESRLKKLLVFGTHESESRIHLSQVEQVADKLGYGNVPDFLDEYLNMSDRTSRESLQEFCEGVIRLYGKEYLRRPTAHDVTIFYNHHATRHGFPGMLGSVDLQE</sequence>
<proteinExistence type="predicted"/>
<dbReference type="PANTHER" id="PTHR47150:SF4">
    <property type="entry name" value="HARBINGER TRANSPOSASE-DERIVED PROTEIN-RELATED"/>
    <property type="match status" value="1"/>
</dbReference>
<dbReference type="PANTHER" id="PTHR47150">
    <property type="entry name" value="OS12G0169200 PROTEIN"/>
    <property type="match status" value="1"/>
</dbReference>
<reference evidence="1" key="1">
    <citation type="journal article" date="2023" name="bioRxiv">
        <title>Improved chromosome-level genome assembly for marigold (Tagetes erecta).</title>
        <authorList>
            <person name="Jiang F."/>
            <person name="Yuan L."/>
            <person name="Wang S."/>
            <person name="Wang H."/>
            <person name="Xu D."/>
            <person name="Wang A."/>
            <person name="Fan W."/>
        </authorList>
    </citation>
    <scope>NUCLEOTIDE SEQUENCE</scope>
    <source>
        <strain evidence="1">WSJ</strain>
        <tissue evidence="1">Leaf</tissue>
    </source>
</reference>
<dbReference type="Proteomes" id="UP001229421">
    <property type="component" value="Unassembled WGS sequence"/>
</dbReference>
<organism evidence="1 2">
    <name type="scientific">Tagetes erecta</name>
    <name type="common">African marigold</name>
    <dbReference type="NCBI Taxonomy" id="13708"/>
    <lineage>
        <taxon>Eukaryota</taxon>
        <taxon>Viridiplantae</taxon>
        <taxon>Streptophyta</taxon>
        <taxon>Embryophyta</taxon>
        <taxon>Tracheophyta</taxon>
        <taxon>Spermatophyta</taxon>
        <taxon>Magnoliopsida</taxon>
        <taxon>eudicotyledons</taxon>
        <taxon>Gunneridae</taxon>
        <taxon>Pentapetalae</taxon>
        <taxon>asterids</taxon>
        <taxon>campanulids</taxon>
        <taxon>Asterales</taxon>
        <taxon>Asteraceae</taxon>
        <taxon>Asteroideae</taxon>
        <taxon>Heliantheae alliance</taxon>
        <taxon>Tageteae</taxon>
        <taxon>Tagetes</taxon>
    </lineage>
</organism>
<keyword evidence="2" id="KW-1185">Reference proteome</keyword>
<dbReference type="AlphaFoldDB" id="A0AAD8NS95"/>
<gene>
    <name evidence="1" type="ORF">QVD17_28523</name>
</gene>
<accession>A0AAD8NS95</accession>
<evidence type="ECO:0000313" key="2">
    <source>
        <dbReference type="Proteomes" id="UP001229421"/>
    </source>
</evidence>
<protein>
    <submittedName>
        <fullName evidence="1">Uncharacterized protein</fullName>
    </submittedName>
</protein>
<dbReference type="EMBL" id="JAUHHV010000007">
    <property type="protein sequence ID" value="KAK1419357.1"/>
    <property type="molecule type" value="Genomic_DNA"/>
</dbReference>
<evidence type="ECO:0000313" key="1">
    <source>
        <dbReference type="EMBL" id="KAK1419357.1"/>
    </source>
</evidence>
<name>A0AAD8NS95_TARER</name>